<dbReference type="Pfam" id="PF13279">
    <property type="entry name" value="4HBT_2"/>
    <property type="match status" value="1"/>
</dbReference>
<comment type="similarity">
    <text evidence="1">Belongs to the 4-hydroxybenzoyl-CoA thioesterase family.</text>
</comment>
<dbReference type="FunFam" id="3.10.129.10:FF:000004">
    <property type="entry name" value="Tol-pal system-associated acyl-CoA thioesterase"/>
    <property type="match status" value="1"/>
</dbReference>
<organism evidence="3 4">
    <name type="scientific">Kangiella spongicola</name>
    <dbReference type="NCBI Taxonomy" id="796379"/>
    <lineage>
        <taxon>Bacteria</taxon>
        <taxon>Pseudomonadati</taxon>
        <taxon>Pseudomonadota</taxon>
        <taxon>Gammaproteobacteria</taxon>
        <taxon>Kangiellales</taxon>
        <taxon>Kangiellaceae</taxon>
        <taxon>Kangiella</taxon>
    </lineage>
</organism>
<dbReference type="InterPro" id="IPR029069">
    <property type="entry name" value="HotDog_dom_sf"/>
</dbReference>
<accession>A0A318D2X0</accession>
<gene>
    <name evidence="3" type="ORF">DL796_06870</name>
</gene>
<comment type="caution">
    <text evidence="3">The sequence shown here is derived from an EMBL/GenBank/DDBJ whole genome shotgun (WGS) entry which is preliminary data.</text>
</comment>
<evidence type="ECO:0000256" key="1">
    <source>
        <dbReference type="ARBA" id="ARBA00005953"/>
    </source>
</evidence>
<dbReference type="SUPFAM" id="SSF54637">
    <property type="entry name" value="Thioesterase/thiol ester dehydrase-isomerase"/>
    <property type="match status" value="1"/>
</dbReference>
<reference evidence="3 4" key="1">
    <citation type="submission" date="2018-05" db="EMBL/GenBank/DDBJ databases">
        <title>Kangiella spongicola genome sequence.</title>
        <authorList>
            <person name="Maclea K.S."/>
            <person name="Goen A.E."/>
            <person name="Kelley C."/>
            <person name="Underriner A."/>
            <person name="Silverwood T."/>
            <person name="Trachtenberg A.M."/>
        </authorList>
    </citation>
    <scope>NUCLEOTIDE SEQUENCE [LARGE SCALE GENOMIC DNA]</scope>
    <source>
        <strain evidence="3 4">ATCC BAA-2076</strain>
    </source>
</reference>
<dbReference type="NCBIfam" id="TIGR00051">
    <property type="entry name" value="YbgC/FadM family acyl-CoA thioesterase"/>
    <property type="match status" value="1"/>
</dbReference>
<dbReference type="OrthoDB" id="9808429at2"/>
<keyword evidence="2" id="KW-0378">Hydrolase</keyword>
<evidence type="ECO:0000313" key="4">
    <source>
        <dbReference type="Proteomes" id="UP000247689"/>
    </source>
</evidence>
<dbReference type="GO" id="GO:0047617">
    <property type="term" value="F:fatty acyl-CoA hydrolase activity"/>
    <property type="evidence" value="ECO:0007669"/>
    <property type="project" value="TreeGrafter"/>
</dbReference>
<dbReference type="InterPro" id="IPR006684">
    <property type="entry name" value="YbgC/YbaW"/>
</dbReference>
<keyword evidence="4" id="KW-1185">Reference proteome</keyword>
<dbReference type="InterPro" id="IPR050563">
    <property type="entry name" value="4-hydroxybenzoyl-CoA_TE"/>
</dbReference>
<sequence length="160" mass="18627">MVDRKPVTNKREFNWPVRVYYEDTDVAGVVYYANYLKFYERGRTEWLRSLGWEQDVLIDKGLAFAVAHVDAKYIRPARFNDQLVVKTRISSVRKASVIFEQEIHLVDETQKSEGSDGESDDNKQQIVNKATIRVACVDMDTMTPAPMPNYLQEEIAREWC</sequence>
<evidence type="ECO:0000313" key="3">
    <source>
        <dbReference type="EMBL" id="PXF63163.1"/>
    </source>
</evidence>
<dbReference type="AlphaFoldDB" id="A0A318D2X0"/>
<proteinExistence type="inferred from homology"/>
<dbReference type="CDD" id="cd00586">
    <property type="entry name" value="4HBT"/>
    <property type="match status" value="1"/>
</dbReference>
<dbReference type="PANTHER" id="PTHR31793:SF37">
    <property type="entry name" value="ACYL-COA THIOESTER HYDROLASE YBGC"/>
    <property type="match status" value="1"/>
</dbReference>
<protein>
    <submittedName>
        <fullName evidence="3">Acyl-CoA thioesterase</fullName>
    </submittedName>
</protein>
<evidence type="ECO:0000256" key="2">
    <source>
        <dbReference type="ARBA" id="ARBA00022801"/>
    </source>
</evidence>
<dbReference type="PANTHER" id="PTHR31793">
    <property type="entry name" value="4-HYDROXYBENZOYL-COA THIOESTERASE FAMILY MEMBER"/>
    <property type="match status" value="1"/>
</dbReference>
<dbReference type="Proteomes" id="UP000247689">
    <property type="component" value="Unassembled WGS sequence"/>
</dbReference>
<name>A0A318D2X0_9GAMM</name>
<dbReference type="RefSeq" id="WP_110200966.1">
    <property type="nucleotide sequence ID" value="NZ_QICH01000002.1"/>
</dbReference>
<dbReference type="EMBL" id="QICH01000002">
    <property type="protein sequence ID" value="PXF63163.1"/>
    <property type="molecule type" value="Genomic_DNA"/>
</dbReference>
<dbReference type="Gene3D" id="3.10.129.10">
    <property type="entry name" value="Hotdog Thioesterase"/>
    <property type="match status" value="1"/>
</dbReference>
<dbReference type="PIRSF" id="PIRSF003230">
    <property type="entry name" value="YbgC"/>
    <property type="match status" value="1"/>
</dbReference>